<dbReference type="AlphaFoldDB" id="A0A2M3ZRY3"/>
<accession>A0A2M3ZRY3</accession>
<organism evidence="1">
    <name type="scientific">Anopheles braziliensis</name>
    <dbReference type="NCBI Taxonomy" id="58242"/>
    <lineage>
        <taxon>Eukaryota</taxon>
        <taxon>Metazoa</taxon>
        <taxon>Ecdysozoa</taxon>
        <taxon>Arthropoda</taxon>
        <taxon>Hexapoda</taxon>
        <taxon>Insecta</taxon>
        <taxon>Pterygota</taxon>
        <taxon>Neoptera</taxon>
        <taxon>Endopterygota</taxon>
        <taxon>Diptera</taxon>
        <taxon>Nematocera</taxon>
        <taxon>Culicoidea</taxon>
        <taxon>Culicidae</taxon>
        <taxon>Anophelinae</taxon>
        <taxon>Anopheles</taxon>
    </lineage>
</organism>
<reference evidence="1" key="1">
    <citation type="submission" date="2018-01" db="EMBL/GenBank/DDBJ databases">
        <title>An insight into the sialome of Amazonian anophelines.</title>
        <authorList>
            <person name="Ribeiro J.M."/>
            <person name="Scarpassa V."/>
            <person name="Calvo E."/>
        </authorList>
    </citation>
    <scope>NUCLEOTIDE SEQUENCE</scope>
    <source>
        <tissue evidence="1">Salivary glands</tissue>
    </source>
</reference>
<proteinExistence type="predicted"/>
<evidence type="ECO:0000313" key="1">
    <source>
        <dbReference type="EMBL" id="MBW31128.1"/>
    </source>
</evidence>
<name>A0A2M3ZRY3_9DIPT</name>
<dbReference type="EMBL" id="GGFM01010377">
    <property type="protein sequence ID" value="MBW31128.1"/>
    <property type="molecule type" value="Transcribed_RNA"/>
</dbReference>
<protein>
    <submittedName>
        <fullName evidence="1">Putative secreted peptide</fullName>
    </submittedName>
</protein>
<sequence length="70" mass="7330">MAVAPPPVPPPLSPLLFSPSSLSAAIVADGTAHVPYHKTTLPARDARFRECKDTSLGFAPPPEPCSSVKH</sequence>